<gene>
    <name evidence="10" type="ORF">BSP0115_LOCUS1088</name>
</gene>
<accession>A0A7S1C4Q5</accession>
<evidence type="ECO:0000313" key="10">
    <source>
        <dbReference type="EMBL" id="CAD8907891.1"/>
    </source>
</evidence>
<dbReference type="PROSITE" id="PS51419">
    <property type="entry name" value="RAB"/>
    <property type="match status" value="1"/>
</dbReference>
<dbReference type="FunFam" id="3.40.50.300:FF:001312">
    <property type="entry name" value="Ras-related protein Rab-18"/>
    <property type="match status" value="1"/>
</dbReference>
<keyword evidence="6" id="KW-0342">GTP-binding</keyword>
<dbReference type="SMART" id="SM00174">
    <property type="entry name" value="RHO"/>
    <property type="match status" value="1"/>
</dbReference>
<organism evidence="10">
    <name type="scientific">Bicosoecida sp. CB-2014</name>
    <dbReference type="NCBI Taxonomy" id="1486930"/>
    <lineage>
        <taxon>Eukaryota</taxon>
        <taxon>Sar</taxon>
        <taxon>Stramenopiles</taxon>
        <taxon>Bigyra</taxon>
        <taxon>Opalozoa</taxon>
        <taxon>Bicosoecida</taxon>
    </lineage>
</organism>
<dbReference type="Pfam" id="PF00071">
    <property type="entry name" value="Ras"/>
    <property type="match status" value="1"/>
</dbReference>
<comment type="similarity">
    <text evidence="1">Belongs to the small GTPase superfamily. Rab family.</text>
</comment>
<dbReference type="SMART" id="SM00176">
    <property type="entry name" value="RAN"/>
    <property type="match status" value="1"/>
</dbReference>
<keyword evidence="8" id="KW-0636">Prenylation</keyword>
<dbReference type="InterPro" id="IPR001806">
    <property type="entry name" value="Small_GTPase"/>
</dbReference>
<evidence type="ECO:0000256" key="6">
    <source>
        <dbReference type="ARBA" id="ARBA00023134"/>
    </source>
</evidence>
<evidence type="ECO:0000256" key="4">
    <source>
        <dbReference type="ARBA" id="ARBA00022741"/>
    </source>
</evidence>
<dbReference type="EMBL" id="HBFS01001575">
    <property type="protein sequence ID" value="CAD8907891.1"/>
    <property type="molecule type" value="Transcribed_RNA"/>
</dbReference>
<dbReference type="GO" id="GO:0015031">
    <property type="term" value="P:protein transport"/>
    <property type="evidence" value="ECO:0007669"/>
    <property type="project" value="UniProtKB-KW"/>
</dbReference>
<dbReference type="GO" id="GO:0005525">
    <property type="term" value="F:GTP binding"/>
    <property type="evidence" value="ECO:0007669"/>
    <property type="project" value="UniProtKB-KW"/>
</dbReference>
<evidence type="ECO:0000256" key="1">
    <source>
        <dbReference type="ARBA" id="ARBA00006270"/>
    </source>
</evidence>
<keyword evidence="5" id="KW-0653">Protein transport</keyword>
<sequence length="211" mass="22611">MAAEGGASYDNLLKLLLVGDAGVGKSSILLRFTDDTFDAHLQSTIGVDFKIRVLKLRGKTLKLTVWDTAGQERFRTLTSSYYRGAHAILLVYDVTNRDSFNALGTWLREVEMYCPGGGRGVVKVLVGNKIDMADRAVSRSEGEAWARSNGMLFLESSAKTTVGIQQVFEEAVLKVMDNPGLLADSAPSSAAGTARLDAPRNDDEAAGGCCG</sequence>
<keyword evidence="7" id="KW-0449">Lipoprotein</keyword>
<evidence type="ECO:0000256" key="9">
    <source>
        <dbReference type="SAM" id="MobiDB-lite"/>
    </source>
</evidence>
<keyword evidence="2" id="KW-0813">Transport</keyword>
<dbReference type="PROSITE" id="PS51420">
    <property type="entry name" value="RHO"/>
    <property type="match status" value="1"/>
</dbReference>
<dbReference type="PANTHER" id="PTHR47977">
    <property type="entry name" value="RAS-RELATED PROTEIN RAB"/>
    <property type="match status" value="1"/>
</dbReference>
<evidence type="ECO:0000256" key="8">
    <source>
        <dbReference type="ARBA" id="ARBA00023289"/>
    </source>
</evidence>
<feature type="region of interest" description="Disordered" evidence="9">
    <location>
        <begin position="186"/>
        <end position="211"/>
    </location>
</feature>
<reference evidence="10" key="1">
    <citation type="submission" date="2021-01" db="EMBL/GenBank/DDBJ databases">
        <authorList>
            <person name="Corre E."/>
            <person name="Pelletier E."/>
            <person name="Niang G."/>
            <person name="Scheremetjew M."/>
            <person name="Finn R."/>
            <person name="Kale V."/>
            <person name="Holt S."/>
            <person name="Cochrane G."/>
            <person name="Meng A."/>
            <person name="Brown T."/>
            <person name="Cohen L."/>
        </authorList>
    </citation>
    <scope>NUCLEOTIDE SEQUENCE</scope>
    <source>
        <strain evidence="10">Ms1</strain>
    </source>
</reference>
<dbReference type="InterPro" id="IPR005225">
    <property type="entry name" value="Small_GTP-bd"/>
</dbReference>
<keyword evidence="3" id="KW-0488">Methylation</keyword>
<dbReference type="SMART" id="SM00175">
    <property type="entry name" value="RAB"/>
    <property type="match status" value="1"/>
</dbReference>
<evidence type="ECO:0000256" key="7">
    <source>
        <dbReference type="ARBA" id="ARBA00023288"/>
    </source>
</evidence>
<evidence type="ECO:0000256" key="5">
    <source>
        <dbReference type="ARBA" id="ARBA00022927"/>
    </source>
</evidence>
<dbReference type="PRINTS" id="PR00449">
    <property type="entry name" value="RASTRNSFRMNG"/>
</dbReference>
<dbReference type="InterPro" id="IPR050227">
    <property type="entry name" value="Rab"/>
</dbReference>
<dbReference type="GO" id="GO:0003924">
    <property type="term" value="F:GTPase activity"/>
    <property type="evidence" value="ECO:0007669"/>
    <property type="project" value="InterPro"/>
</dbReference>
<evidence type="ECO:0000256" key="3">
    <source>
        <dbReference type="ARBA" id="ARBA00022481"/>
    </source>
</evidence>
<keyword evidence="4" id="KW-0547">Nucleotide-binding</keyword>
<dbReference type="SUPFAM" id="SSF52540">
    <property type="entry name" value="P-loop containing nucleoside triphosphate hydrolases"/>
    <property type="match status" value="1"/>
</dbReference>
<dbReference type="InterPro" id="IPR027417">
    <property type="entry name" value="P-loop_NTPase"/>
</dbReference>
<dbReference type="AlphaFoldDB" id="A0A7S1C4Q5"/>
<proteinExistence type="inferred from homology"/>
<name>A0A7S1C4Q5_9STRA</name>
<evidence type="ECO:0008006" key="11">
    <source>
        <dbReference type="Google" id="ProtNLM"/>
    </source>
</evidence>
<dbReference type="Gene3D" id="3.40.50.300">
    <property type="entry name" value="P-loop containing nucleotide triphosphate hydrolases"/>
    <property type="match status" value="1"/>
</dbReference>
<dbReference type="PROSITE" id="PS51421">
    <property type="entry name" value="RAS"/>
    <property type="match status" value="1"/>
</dbReference>
<dbReference type="CDD" id="cd01863">
    <property type="entry name" value="Rab18"/>
    <property type="match status" value="1"/>
</dbReference>
<dbReference type="NCBIfam" id="TIGR00231">
    <property type="entry name" value="small_GTP"/>
    <property type="match status" value="1"/>
</dbReference>
<dbReference type="SMART" id="SM00173">
    <property type="entry name" value="RAS"/>
    <property type="match status" value="1"/>
</dbReference>
<evidence type="ECO:0000256" key="2">
    <source>
        <dbReference type="ARBA" id="ARBA00022448"/>
    </source>
</evidence>
<protein>
    <recommendedName>
        <fullName evidence="11">Ras-related protein Rab-18</fullName>
    </recommendedName>
</protein>